<organism evidence="20 21">
    <name type="scientific">Phyllosticta citriasiana</name>
    <dbReference type="NCBI Taxonomy" id="595635"/>
    <lineage>
        <taxon>Eukaryota</taxon>
        <taxon>Fungi</taxon>
        <taxon>Dikarya</taxon>
        <taxon>Ascomycota</taxon>
        <taxon>Pezizomycotina</taxon>
        <taxon>Dothideomycetes</taxon>
        <taxon>Dothideomycetes incertae sedis</taxon>
        <taxon>Botryosphaeriales</taxon>
        <taxon>Phyllostictaceae</taxon>
        <taxon>Phyllosticta</taxon>
    </lineage>
</organism>
<dbReference type="Pfam" id="PF04152">
    <property type="entry name" value="Mre11_DNA_bind"/>
    <property type="match status" value="1"/>
</dbReference>
<feature type="compositionally biased region" description="Low complexity" evidence="18">
    <location>
        <begin position="607"/>
        <end position="625"/>
    </location>
</feature>
<keyword evidence="13 16" id="KW-0464">Manganese</keyword>
<evidence type="ECO:0000256" key="17">
    <source>
        <dbReference type="RuleBase" id="RU003447"/>
    </source>
</evidence>
<evidence type="ECO:0000313" key="20">
    <source>
        <dbReference type="EMBL" id="KAK7513655.1"/>
    </source>
</evidence>
<evidence type="ECO:0000313" key="21">
    <source>
        <dbReference type="Proteomes" id="UP001363622"/>
    </source>
</evidence>
<comment type="caution">
    <text evidence="20">The sequence shown here is derived from an EMBL/GenBank/DDBJ whole genome shotgun (WGS) entry which is preliminary data.</text>
</comment>
<dbReference type="InterPro" id="IPR004843">
    <property type="entry name" value="Calcineurin-like_PHP"/>
</dbReference>
<keyword evidence="7" id="KW-0479">Metal-binding</keyword>
<evidence type="ECO:0000256" key="2">
    <source>
        <dbReference type="ARBA" id="ARBA00004123"/>
    </source>
</evidence>
<feature type="compositionally biased region" description="Low complexity" evidence="18">
    <location>
        <begin position="705"/>
        <end position="723"/>
    </location>
</feature>
<evidence type="ECO:0000256" key="9">
    <source>
        <dbReference type="ARBA" id="ARBA00022763"/>
    </source>
</evidence>
<feature type="compositionally biased region" description="Polar residues" evidence="18">
    <location>
        <begin position="724"/>
        <end position="733"/>
    </location>
</feature>
<proteinExistence type="inferred from homology"/>
<name>A0ABR1KF28_9PEZI</name>
<dbReference type="Gene3D" id="3.30.110.110">
    <property type="entry name" value="Mre11, capping domain"/>
    <property type="match status" value="1"/>
</dbReference>
<dbReference type="SUPFAM" id="SSF56300">
    <property type="entry name" value="Metallo-dependent phosphatases"/>
    <property type="match status" value="1"/>
</dbReference>
<keyword evidence="21" id="KW-1185">Reference proteome</keyword>
<evidence type="ECO:0000256" key="18">
    <source>
        <dbReference type="SAM" id="MobiDB-lite"/>
    </source>
</evidence>
<evidence type="ECO:0000256" key="13">
    <source>
        <dbReference type="ARBA" id="ARBA00023211"/>
    </source>
</evidence>
<dbReference type="CDD" id="cd00840">
    <property type="entry name" value="MPP_Mre11_N"/>
    <property type="match status" value="1"/>
</dbReference>
<dbReference type="SMART" id="SM01347">
    <property type="entry name" value="Mre11_DNA_bind"/>
    <property type="match status" value="1"/>
</dbReference>
<evidence type="ECO:0000256" key="11">
    <source>
        <dbReference type="ARBA" id="ARBA00022839"/>
    </source>
</evidence>
<keyword evidence="5" id="KW-0158">Chromosome</keyword>
<dbReference type="Gene3D" id="3.60.21.10">
    <property type="match status" value="1"/>
</dbReference>
<keyword evidence="10 16" id="KW-0378">Hydrolase</keyword>
<accession>A0ABR1KF28</accession>
<dbReference type="NCBIfam" id="TIGR00583">
    <property type="entry name" value="mre11"/>
    <property type="match status" value="1"/>
</dbReference>
<evidence type="ECO:0000256" key="14">
    <source>
        <dbReference type="ARBA" id="ARBA00023242"/>
    </source>
</evidence>
<reference evidence="20 21" key="1">
    <citation type="submission" date="2024-04" db="EMBL/GenBank/DDBJ databases">
        <title>Phyllosticta paracitricarpa is synonymous to the EU quarantine fungus P. citricarpa based on phylogenomic analyses.</title>
        <authorList>
            <consortium name="Lawrence Berkeley National Laboratory"/>
            <person name="Van Ingen-Buijs V.A."/>
            <person name="Van Westerhoven A.C."/>
            <person name="Haridas S."/>
            <person name="Skiadas P."/>
            <person name="Martin F."/>
            <person name="Groenewald J.Z."/>
            <person name="Crous P.W."/>
            <person name="Seidl M.F."/>
        </authorList>
    </citation>
    <scope>NUCLEOTIDE SEQUENCE [LARGE SCALE GENOMIC DNA]</scope>
    <source>
        <strain evidence="20 21">CBS 123371</strain>
    </source>
</reference>
<feature type="compositionally biased region" description="Acidic residues" evidence="18">
    <location>
        <begin position="752"/>
        <end position="763"/>
    </location>
</feature>
<sequence>MPGQSQNRRGQSKGTDHHDPDTIRMLVATDNHVGYHERDAIRGDDSWKSFHEIMTIAKERDVDMVLLAGDLFHENKPSRKSMYQVMRTLRMACLGDKPCELEMLSDASEHFAGTFDHVNYEDPDINVAIPVFSIHGNHDDPSGEGHLAALDLLQVSGLVNYYGRTPESDKIQIKPLLLQKGRTKLALYGMSNVRDERLFRTFRDGNVKFFRPSTQQDEWFNLMSVHQNHHAHTFTDYLPENFLPEFLDMVIWGHEHECLIEPKLNPEMGFHVMQPGSSVATSLMPGEAEPKHVAILSIKGKDFECEPIRLKTVRPFVMKEIVLADESAMKGVWKKDNNRPIITRHLIGIVEELIEQAKAEWLETQGSALDEDEEMPLPLVRLRVNYSAPDGGKFDCENPQRFSNRFVGKVANIQDVVQFHRGKAKPQKKSKNEFVAPDENVLARLALDNVKVEKLVREYLTAQSLTILPQNSFGDAVAQFVDKDDKYAMETFVNESLASQMKHLLTNDEEMDEVAIKEAMDTYRAKLEELFAAGHVRPTTSGRKVKPKPDNWDSDMDGHWADQPGAMIHDDDTPMDDDDDSRLGSVPPKPAATRGRGRGRGRGGRGAASSTSRTTTAAAKKAPAKGGRGRKARSPTPEDDDEDDDQDVIMISDGKDDDDDDDDESDAEDLFTRPTRKPPAAASSSRKAPESTTRTRKAASPAKKPPTTNSTRSTRAPASSSKRQTQLNFSQAESVVGASQRGRGTSSREVVDEIEDDDEEDAFEPPAPRSGRRR</sequence>
<keyword evidence="9 16" id="KW-0227">DNA damage</keyword>
<evidence type="ECO:0000256" key="15">
    <source>
        <dbReference type="ARBA" id="ARBA00023254"/>
    </source>
</evidence>
<feature type="domain" description="Mre11 DNA-binding" evidence="19">
    <location>
        <begin position="303"/>
        <end position="480"/>
    </location>
</feature>
<dbReference type="InterPro" id="IPR003701">
    <property type="entry name" value="Mre11"/>
</dbReference>
<evidence type="ECO:0000256" key="4">
    <source>
        <dbReference type="ARBA" id="ARBA00009028"/>
    </source>
</evidence>
<dbReference type="InterPro" id="IPR007281">
    <property type="entry name" value="Mre11_DNA-bd"/>
</dbReference>
<feature type="compositionally biased region" description="Basic and acidic residues" evidence="18">
    <location>
        <begin position="547"/>
        <end position="560"/>
    </location>
</feature>
<feature type="region of interest" description="Disordered" evidence="18">
    <location>
        <begin position="1"/>
        <end position="21"/>
    </location>
</feature>
<dbReference type="PIRSF" id="PIRSF000882">
    <property type="entry name" value="DSB_repair_MRE11"/>
    <property type="match status" value="1"/>
</dbReference>
<evidence type="ECO:0000256" key="6">
    <source>
        <dbReference type="ARBA" id="ARBA00022722"/>
    </source>
</evidence>
<evidence type="ECO:0000256" key="8">
    <source>
        <dbReference type="ARBA" id="ARBA00022759"/>
    </source>
</evidence>
<dbReference type="Proteomes" id="UP001363622">
    <property type="component" value="Unassembled WGS sequence"/>
</dbReference>
<dbReference type="PANTHER" id="PTHR10139:SF1">
    <property type="entry name" value="DOUBLE-STRAND BREAK REPAIR PROTEIN MRE11"/>
    <property type="match status" value="1"/>
</dbReference>
<feature type="region of interest" description="Disordered" evidence="18">
    <location>
        <begin position="538"/>
        <end position="774"/>
    </location>
</feature>
<evidence type="ECO:0000256" key="1">
    <source>
        <dbReference type="ARBA" id="ARBA00001936"/>
    </source>
</evidence>
<feature type="compositionally biased region" description="Acidic residues" evidence="18">
    <location>
        <begin position="655"/>
        <end position="669"/>
    </location>
</feature>
<feature type="compositionally biased region" description="Acidic residues" evidence="18">
    <location>
        <begin position="637"/>
        <end position="647"/>
    </location>
</feature>
<gene>
    <name evidence="20" type="ORF">IWZ03DRAFT_425111</name>
</gene>
<dbReference type="GO" id="GO:0003677">
    <property type="term" value="F:DNA binding"/>
    <property type="evidence" value="ECO:0007669"/>
    <property type="project" value="UniProtKB-KW"/>
</dbReference>
<keyword evidence="8 16" id="KW-0255">Endonuclease</keyword>
<keyword evidence="11 16" id="KW-0269">Exonuclease</keyword>
<keyword evidence="20" id="KW-0238">DNA-binding</keyword>
<evidence type="ECO:0000256" key="10">
    <source>
        <dbReference type="ARBA" id="ARBA00022801"/>
    </source>
</evidence>
<keyword evidence="14 16" id="KW-0539">Nucleus</keyword>
<comment type="cofactor">
    <cofactor evidence="1 16">
        <name>Mn(2+)</name>
        <dbReference type="ChEBI" id="CHEBI:29035"/>
    </cofactor>
</comment>
<dbReference type="Pfam" id="PF00149">
    <property type="entry name" value="Metallophos"/>
    <property type="match status" value="1"/>
</dbReference>
<dbReference type="InterPro" id="IPR041796">
    <property type="entry name" value="Mre11_N"/>
</dbReference>
<keyword evidence="12 16" id="KW-0234">DNA repair</keyword>
<keyword evidence="6 16" id="KW-0540">Nuclease</keyword>
<dbReference type="InterPro" id="IPR029052">
    <property type="entry name" value="Metallo-depent_PP-like"/>
</dbReference>
<protein>
    <recommendedName>
        <fullName evidence="16">Double-strand break repair protein</fullName>
    </recommendedName>
</protein>
<evidence type="ECO:0000256" key="7">
    <source>
        <dbReference type="ARBA" id="ARBA00022723"/>
    </source>
</evidence>
<evidence type="ECO:0000256" key="5">
    <source>
        <dbReference type="ARBA" id="ARBA00022454"/>
    </source>
</evidence>
<evidence type="ECO:0000259" key="19">
    <source>
        <dbReference type="SMART" id="SM01347"/>
    </source>
</evidence>
<evidence type="ECO:0000256" key="3">
    <source>
        <dbReference type="ARBA" id="ARBA00004286"/>
    </source>
</evidence>
<comment type="subcellular location">
    <subcellularLocation>
        <location evidence="3">Chromosome</location>
    </subcellularLocation>
    <subcellularLocation>
        <location evidence="2 16">Nucleus</location>
    </subcellularLocation>
</comment>
<dbReference type="PANTHER" id="PTHR10139">
    <property type="entry name" value="DOUBLE-STRAND BREAK REPAIR PROTEIN MRE11"/>
    <property type="match status" value="1"/>
</dbReference>
<evidence type="ECO:0000256" key="16">
    <source>
        <dbReference type="PIRNR" id="PIRNR000882"/>
    </source>
</evidence>
<feature type="compositionally biased region" description="Polar residues" evidence="18">
    <location>
        <begin position="1"/>
        <end position="13"/>
    </location>
</feature>
<keyword evidence="15 16" id="KW-0469">Meiosis</keyword>
<comment type="function">
    <text evidence="16">Core component of the MRN complex, which plays a central role in double-strand break (DSB) repair, DNA recombination, maintenance of telomere integrity and meiosis. The MRN complex is involved in the repair of DNA double-strand breaks (DSBs) via homologous recombination (HR), an error-free mechanism which primarily occurs during S and G2 phases. The complex (1) mediates the end resection of damaged DNA, which generates proper single-stranded DNA, a key initial steps in HR, and is (2) required for the recruitment of other repair factors and efficient activation of ATM and ATR upon DNA damage. Within the MRN complex, MRE11 possesses both single-strand endonuclease activity and double-strand-specific 3'-5' exonuclease activity. MRE11 first endonucleolytically cleaves the 5' strand at DNA DSB ends to prevent non-homologous end joining (NHEJ) and licence HR. It then generates a single-stranded DNA gap via 3' to 5' exonucleolytic degradation, which is required for single-strand invasion and recombination.</text>
</comment>
<dbReference type="InterPro" id="IPR038487">
    <property type="entry name" value="Mre11_capping_dom"/>
</dbReference>
<evidence type="ECO:0000256" key="12">
    <source>
        <dbReference type="ARBA" id="ARBA00023204"/>
    </source>
</evidence>
<comment type="similarity">
    <text evidence="4 16 17">Belongs to the MRE11/RAD32 family.</text>
</comment>
<dbReference type="EMBL" id="JBBPHU010000009">
    <property type="protein sequence ID" value="KAK7513655.1"/>
    <property type="molecule type" value="Genomic_DNA"/>
</dbReference>